<reference evidence="1 2" key="1">
    <citation type="submission" date="2014-03" db="EMBL/GenBank/DDBJ databases">
        <authorList>
            <person name="Sibley D."/>
            <person name="Venepally P."/>
            <person name="Karamycheva S."/>
            <person name="Hadjithomas M."/>
            <person name="Khan A."/>
            <person name="Brunk B."/>
            <person name="Roos D."/>
            <person name="Caler E."/>
            <person name="Lorenzi H."/>
        </authorList>
    </citation>
    <scope>NUCLEOTIDE SEQUENCE [LARGE SCALE GENOMIC DNA]</scope>
    <source>
        <strain evidence="2">p89</strain>
    </source>
</reference>
<dbReference type="Proteomes" id="UP000028828">
    <property type="component" value="Unassembled WGS sequence"/>
</dbReference>
<organism evidence="1 2">
    <name type="scientific">Toxoplasma gondii p89</name>
    <dbReference type="NCBI Taxonomy" id="943119"/>
    <lineage>
        <taxon>Eukaryota</taxon>
        <taxon>Sar</taxon>
        <taxon>Alveolata</taxon>
        <taxon>Apicomplexa</taxon>
        <taxon>Conoidasida</taxon>
        <taxon>Coccidia</taxon>
        <taxon>Eucoccidiorida</taxon>
        <taxon>Eimeriorina</taxon>
        <taxon>Sarcocystidae</taxon>
        <taxon>Toxoplasma</taxon>
    </lineage>
</organism>
<evidence type="ECO:0000313" key="1">
    <source>
        <dbReference type="EMBL" id="KFG27995.1"/>
    </source>
</evidence>
<sequence>MTFRAIPLLPVLDRDKDAPRQEVEPARRHVSTHPTSAMLFLSMPVQFCPEHTGALCRNQRCHMTIVAGSMMIHSHPPCIDCSDTSSQKSVHKECRRLSVGDVRCRHLLYPDEYYLKFLVPQISEQVDHNQAERSLILLSGCLSRALRRWFLEWRPFSPLDWS</sequence>
<gene>
    <name evidence="1" type="ORF">TGP89_276820</name>
</gene>
<accession>A0A086J777</accession>
<comment type="caution">
    <text evidence="1">The sequence shown here is derived from an EMBL/GenBank/DDBJ whole genome shotgun (WGS) entry which is preliminary data.</text>
</comment>
<dbReference type="AlphaFoldDB" id="A0A086J777"/>
<name>A0A086J777_TOXGO</name>
<dbReference type="EMBL" id="AEYI02002506">
    <property type="protein sequence ID" value="KFG27995.1"/>
    <property type="molecule type" value="Genomic_DNA"/>
</dbReference>
<protein>
    <submittedName>
        <fullName evidence="1">Uncharacterized protein</fullName>
    </submittedName>
</protein>
<evidence type="ECO:0000313" key="2">
    <source>
        <dbReference type="Proteomes" id="UP000028828"/>
    </source>
</evidence>
<dbReference type="VEuPathDB" id="ToxoDB:TGP89_276820"/>
<proteinExistence type="predicted"/>